<feature type="domain" description="GGDEF" evidence="5">
    <location>
        <begin position="513"/>
        <end position="646"/>
    </location>
</feature>
<protein>
    <submittedName>
        <fullName evidence="6">ATPase</fullName>
    </submittedName>
</protein>
<dbReference type="PANTHER" id="PTHR44757">
    <property type="entry name" value="DIGUANYLATE CYCLASE DGCP"/>
    <property type="match status" value="1"/>
</dbReference>
<dbReference type="InterPro" id="IPR035965">
    <property type="entry name" value="PAS-like_dom_sf"/>
</dbReference>
<dbReference type="PROSITE" id="PS50113">
    <property type="entry name" value="PAC"/>
    <property type="match status" value="1"/>
</dbReference>
<feature type="signal peptide" evidence="2">
    <location>
        <begin position="1"/>
        <end position="23"/>
    </location>
</feature>
<dbReference type="SUPFAM" id="SSF55073">
    <property type="entry name" value="Nucleotide cyclase"/>
    <property type="match status" value="1"/>
</dbReference>
<dbReference type="RefSeq" id="WP_220636423.1">
    <property type="nucleotide sequence ID" value="NZ_CAJQUM010000001.1"/>
</dbReference>
<comment type="caution">
    <text evidence="6">The sequence shown here is derived from an EMBL/GenBank/DDBJ whole genome shotgun (WGS) entry which is preliminary data.</text>
</comment>
<evidence type="ECO:0000256" key="1">
    <source>
        <dbReference type="SAM" id="Phobius"/>
    </source>
</evidence>
<dbReference type="SUPFAM" id="SSF55785">
    <property type="entry name" value="PYP-like sensor domain (PAS domain)"/>
    <property type="match status" value="1"/>
</dbReference>
<dbReference type="Proteomes" id="UP000742786">
    <property type="component" value="Unassembled WGS sequence"/>
</dbReference>
<accession>A0A916J4U5</accession>
<dbReference type="Gene3D" id="3.30.450.20">
    <property type="entry name" value="PAS domain"/>
    <property type="match status" value="1"/>
</dbReference>
<dbReference type="InterPro" id="IPR029787">
    <property type="entry name" value="Nucleotide_cyclase"/>
</dbReference>
<name>A0A916J4U5_9PROT</name>
<evidence type="ECO:0000259" key="4">
    <source>
        <dbReference type="PROSITE" id="PS50113"/>
    </source>
</evidence>
<feature type="chain" id="PRO_5036838381" evidence="2">
    <location>
        <begin position="24"/>
        <end position="648"/>
    </location>
</feature>
<feature type="domain" description="PAS" evidence="3">
    <location>
        <begin position="356"/>
        <end position="416"/>
    </location>
</feature>
<dbReference type="CDD" id="cd00130">
    <property type="entry name" value="PAS"/>
    <property type="match status" value="1"/>
</dbReference>
<dbReference type="InterPro" id="IPR043128">
    <property type="entry name" value="Rev_trsase/Diguanyl_cyclase"/>
</dbReference>
<dbReference type="PROSITE" id="PS51257">
    <property type="entry name" value="PROKAR_LIPOPROTEIN"/>
    <property type="match status" value="1"/>
</dbReference>
<dbReference type="InterPro" id="IPR052155">
    <property type="entry name" value="Biofilm_reg_signaling"/>
</dbReference>
<dbReference type="SUPFAM" id="SSF53850">
    <property type="entry name" value="Periplasmic binding protein-like II"/>
    <property type="match status" value="1"/>
</dbReference>
<dbReference type="GO" id="GO:0003824">
    <property type="term" value="F:catalytic activity"/>
    <property type="evidence" value="ECO:0007669"/>
    <property type="project" value="UniProtKB-ARBA"/>
</dbReference>
<proteinExistence type="predicted"/>
<dbReference type="Pfam" id="PF08448">
    <property type="entry name" value="PAS_4"/>
    <property type="match status" value="1"/>
</dbReference>
<dbReference type="Gene3D" id="3.30.70.270">
    <property type="match status" value="1"/>
</dbReference>
<evidence type="ECO:0000313" key="6">
    <source>
        <dbReference type="EMBL" id="CAG4884587.1"/>
    </source>
</evidence>
<dbReference type="InterPro" id="IPR000160">
    <property type="entry name" value="GGDEF_dom"/>
</dbReference>
<dbReference type="Pfam" id="PF00990">
    <property type="entry name" value="GGDEF"/>
    <property type="match status" value="1"/>
</dbReference>
<organism evidence="6 7">
    <name type="scientific">Georgfuchsia toluolica</name>
    <dbReference type="NCBI Taxonomy" id="424218"/>
    <lineage>
        <taxon>Bacteria</taxon>
        <taxon>Pseudomonadati</taxon>
        <taxon>Pseudomonadota</taxon>
        <taxon>Betaproteobacteria</taxon>
        <taxon>Nitrosomonadales</taxon>
        <taxon>Sterolibacteriaceae</taxon>
        <taxon>Georgfuchsia</taxon>
    </lineage>
</organism>
<dbReference type="AlphaFoldDB" id="A0A916J4U5"/>
<dbReference type="FunFam" id="3.30.70.270:FF:000001">
    <property type="entry name" value="Diguanylate cyclase domain protein"/>
    <property type="match status" value="1"/>
</dbReference>
<dbReference type="CDD" id="cd01949">
    <property type="entry name" value="GGDEF"/>
    <property type="match status" value="1"/>
</dbReference>
<dbReference type="InterPro" id="IPR000014">
    <property type="entry name" value="PAS"/>
</dbReference>
<evidence type="ECO:0000259" key="5">
    <source>
        <dbReference type="PROSITE" id="PS50887"/>
    </source>
</evidence>
<dbReference type="NCBIfam" id="TIGR00254">
    <property type="entry name" value="GGDEF"/>
    <property type="match status" value="1"/>
</dbReference>
<keyword evidence="2" id="KW-0732">Signal</keyword>
<keyword evidence="1" id="KW-0472">Membrane</keyword>
<feature type="domain" description="PAC" evidence="4">
    <location>
        <begin position="429"/>
        <end position="481"/>
    </location>
</feature>
<dbReference type="SMART" id="SM00267">
    <property type="entry name" value="GGDEF"/>
    <property type="match status" value="1"/>
</dbReference>
<dbReference type="PANTHER" id="PTHR44757:SF2">
    <property type="entry name" value="BIOFILM ARCHITECTURE MAINTENANCE PROTEIN MBAA"/>
    <property type="match status" value="1"/>
</dbReference>
<dbReference type="NCBIfam" id="TIGR00229">
    <property type="entry name" value="sensory_box"/>
    <property type="match status" value="1"/>
</dbReference>
<evidence type="ECO:0000256" key="2">
    <source>
        <dbReference type="SAM" id="SignalP"/>
    </source>
</evidence>
<keyword evidence="7" id="KW-1185">Reference proteome</keyword>
<keyword evidence="1" id="KW-0812">Transmembrane</keyword>
<dbReference type="SMART" id="SM00091">
    <property type="entry name" value="PAS"/>
    <property type="match status" value="1"/>
</dbReference>
<gene>
    <name evidence="6" type="ORF">GTOL_12470</name>
</gene>
<feature type="transmembrane region" description="Helical" evidence="1">
    <location>
        <begin position="311"/>
        <end position="330"/>
    </location>
</feature>
<dbReference type="EMBL" id="CAJQUM010000001">
    <property type="protein sequence ID" value="CAG4884587.1"/>
    <property type="molecule type" value="Genomic_DNA"/>
</dbReference>
<dbReference type="Pfam" id="PF12974">
    <property type="entry name" value="Phosphonate-bd"/>
    <property type="match status" value="1"/>
</dbReference>
<evidence type="ECO:0000259" key="3">
    <source>
        <dbReference type="PROSITE" id="PS50112"/>
    </source>
</evidence>
<dbReference type="PROSITE" id="PS50112">
    <property type="entry name" value="PAS"/>
    <property type="match status" value="1"/>
</dbReference>
<reference evidence="6" key="1">
    <citation type="submission" date="2021-04" db="EMBL/GenBank/DDBJ databases">
        <authorList>
            <person name="Hornung B."/>
        </authorList>
    </citation>
    <scope>NUCLEOTIDE SEQUENCE</scope>
    <source>
        <strain evidence="6">G5G6</strain>
    </source>
</reference>
<dbReference type="InterPro" id="IPR013656">
    <property type="entry name" value="PAS_4"/>
</dbReference>
<sequence>MNAMVRSWLAACCLLLMAGLACAQQQIRIGILAYQSKPKVQAQWAPLATALSQAIPGYAFAIDAYDHEQMRAAVTARNVDFVLTNPGDYVLMQHRNGLSAPLATLISREQDKPVTATGGVIFTPASRTDIRKLEDLRGKTVAIVSTESWDGYQIQAYELAQKGLRMPQDVQFALTDLSHDNVVDAILLGQADAGFVRTGVLESLAKKGKLDLAGITVLNRWGTDFPFQTSTRLYPEWPVAALAHTDRNLMRKVAAFLLSLDENAALTRDLHIYGFNVSANYSPVEGMLQELRMPPFGGTPVFTPQDVWKKYFWLIVAGLTAAGVFLLLWLRLLRVNHRLKTEKALVQSQAAELKKSKDLIHSVIEGTSDVIYVKDANGRYTLFNSAGAKLAGKSINEVIGKDDTFLLSHEEAREVMAADQLVMASGKVRTYEQKITAATGEVVTLHITKGPLFDEIGNVTALFCIARDITEKKKSEELIWRQASFDTLTGLPNRRMVFDRLEHEIKVSNREGIPLALLFIDLDHFKEVNDTLGHQAGDDLLKEAAQRLVNCVRESDTVGRYGGDEFVIILGSLEDIGSAERVAGELLLKLAEPFRLGEATALVSGSIGIAVHPNDARDVAILIKCADFAMYEAKRLGRNRFHFFSSVI</sequence>
<keyword evidence="1" id="KW-1133">Transmembrane helix</keyword>
<dbReference type="PROSITE" id="PS50887">
    <property type="entry name" value="GGDEF"/>
    <property type="match status" value="1"/>
</dbReference>
<evidence type="ECO:0000313" key="7">
    <source>
        <dbReference type="Proteomes" id="UP000742786"/>
    </source>
</evidence>
<dbReference type="InterPro" id="IPR000700">
    <property type="entry name" value="PAS-assoc_C"/>
</dbReference>
<dbReference type="Gene3D" id="3.40.190.10">
    <property type="entry name" value="Periplasmic binding protein-like II"/>
    <property type="match status" value="2"/>
</dbReference>